<keyword evidence="4" id="KW-0472">Membrane</keyword>
<dbReference type="PROSITE" id="PS50901">
    <property type="entry name" value="FTSK"/>
    <property type="match status" value="1"/>
</dbReference>
<evidence type="ECO:0000313" key="6">
    <source>
        <dbReference type="EMBL" id="OBJ83557.1"/>
    </source>
</evidence>
<sequence length="474" mass="50722">MATGNSKPSGNSGQSSADQLVEDILLMLAKLAVLLGSWTVRFPVLSLPIIMIAWAGAWFGWGGGLIVAGVYALIYIALALVDPAGFGAASWLPVRTAYLTWWRYKHAWAQVCTLHGLTATLGERTMVPRLRSVRIGTATDTLNIGMVTGQTATDWGKQADALAHAWGSGRVTVRSLQPGQLTVTVHRDDTLAAAVRLPRPTDATRVQLAAVTVGVTDTGTPWRLPIQGHHILVAGSTGSGKSSVVQSLVAGLAPAVRSGLVQLCVIDPKGGMEFARGAGLFTAFAADRTEQTLELLRGLVKLMDGRTQLLRGHTRTHTPSVEDPLTVVIIDELAALTAYGTDRKIRAEVDQLLGLLLSQGRAVGITLIGAVQDPSKEVVSLRQYFTVRVGLRLTESNQTTMILGQAARDAGAVCDEIPESTPGVGYVMVDGTAEPQRVRAFHVTDDDIDYLVTHFRPPKRRRLPRRPDTASSQG</sequence>
<keyword evidence="2 3" id="KW-0067">ATP-binding</keyword>
<evidence type="ECO:0000313" key="7">
    <source>
        <dbReference type="Proteomes" id="UP000093925"/>
    </source>
</evidence>
<dbReference type="SUPFAM" id="SSF52540">
    <property type="entry name" value="P-loop containing nucleoside triphosphate hydrolases"/>
    <property type="match status" value="1"/>
</dbReference>
<dbReference type="Gene3D" id="3.40.50.300">
    <property type="entry name" value="P-loop containing nucleotide triphosphate hydrolases"/>
    <property type="match status" value="1"/>
</dbReference>
<dbReference type="InterPro" id="IPR002543">
    <property type="entry name" value="FtsK_dom"/>
</dbReference>
<keyword evidence="4" id="KW-1133">Transmembrane helix</keyword>
<evidence type="ECO:0000256" key="1">
    <source>
        <dbReference type="ARBA" id="ARBA00022741"/>
    </source>
</evidence>
<proteinExistence type="predicted"/>
<dbReference type="RefSeq" id="WP_036443982.1">
    <property type="nucleotide sequence ID" value="NZ_LZLF01000147.1"/>
</dbReference>
<dbReference type="EMBL" id="LZLM01000091">
    <property type="protein sequence ID" value="OBJ83557.1"/>
    <property type="molecule type" value="Genomic_DNA"/>
</dbReference>
<keyword evidence="6" id="KW-0132">Cell division</keyword>
<reference evidence="6 7" key="1">
    <citation type="submission" date="2016-06" db="EMBL/GenBank/DDBJ databases">
        <authorList>
            <person name="Kjaerup R.B."/>
            <person name="Dalgaard T.S."/>
            <person name="Juul-Madsen H.R."/>
        </authorList>
    </citation>
    <scope>NUCLEOTIDE SEQUENCE [LARGE SCALE GENOMIC DNA]</scope>
    <source>
        <strain evidence="6 7">1276495.2</strain>
    </source>
</reference>
<keyword evidence="6" id="KW-0131">Cell cycle</keyword>
<feature type="binding site" evidence="3">
    <location>
        <begin position="235"/>
        <end position="242"/>
    </location>
    <ligand>
        <name>ATP</name>
        <dbReference type="ChEBI" id="CHEBI:30616"/>
    </ligand>
</feature>
<evidence type="ECO:0000256" key="4">
    <source>
        <dbReference type="SAM" id="Phobius"/>
    </source>
</evidence>
<dbReference type="Pfam" id="PF01580">
    <property type="entry name" value="FtsK_SpoIIIE"/>
    <property type="match status" value="1"/>
</dbReference>
<comment type="caution">
    <text evidence="6">The sequence shown here is derived from an EMBL/GenBank/DDBJ whole genome shotgun (WGS) entry which is preliminary data.</text>
</comment>
<evidence type="ECO:0000256" key="3">
    <source>
        <dbReference type="PROSITE-ProRule" id="PRU00289"/>
    </source>
</evidence>
<dbReference type="GO" id="GO:0051301">
    <property type="term" value="P:cell division"/>
    <property type="evidence" value="ECO:0007669"/>
    <property type="project" value="UniProtKB-KW"/>
</dbReference>
<evidence type="ECO:0000256" key="2">
    <source>
        <dbReference type="ARBA" id="ARBA00022840"/>
    </source>
</evidence>
<dbReference type="InterPro" id="IPR027417">
    <property type="entry name" value="P-loop_NTPase"/>
</dbReference>
<gene>
    <name evidence="6" type="ORF">A5640_18415</name>
</gene>
<evidence type="ECO:0000259" key="5">
    <source>
        <dbReference type="PROSITE" id="PS50901"/>
    </source>
</evidence>
<dbReference type="InterPro" id="IPR050206">
    <property type="entry name" value="FtsK/SpoIIIE/SftA"/>
</dbReference>
<feature type="domain" description="FtsK" evidence="5">
    <location>
        <begin position="219"/>
        <end position="400"/>
    </location>
</feature>
<dbReference type="PANTHER" id="PTHR22683:SF41">
    <property type="entry name" value="DNA TRANSLOCASE FTSK"/>
    <property type="match status" value="1"/>
</dbReference>
<dbReference type="PANTHER" id="PTHR22683">
    <property type="entry name" value="SPORULATION PROTEIN RELATED"/>
    <property type="match status" value="1"/>
</dbReference>
<dbReference type="Proteomes" id="UP000093925">
    <property type="component" value="Unassembled WGS sequence"/>
</dbReference>
<feature type="transmembrane region" description="Helical" evidence="4">
    <location>
        <begin position="52"/>
        <end position="78"/>
    </location>
</feature>
<dbReference type="AlphaFoldDB" id="A0A1A3KEM1"/>
<dbReference type="SMART" id="SM00382">
    <property type="entry name" value="AAA"/>
    <property type="match status" value="1"/>
</dbReference>
<keyword evidence="4" id="KW-0812">Transmembrane</keyword>
<organism evidence="6 7">
    <name type="scientific">Mycobacterium asiaticum</name>
    <dbReference type="NCBI Taxonomy" id="1790"/>
    <lineage>
        <taxon>Bacteria</taxon>
        <taxon>Bacillati</taxon>
        <taxon>Actinomycetota</taxon>
        <taxon>Actinomycetes</taxon>
        <taxon>Mycobacteriales</taxon>
        <taxon>Mycobacteriaceae</taxon>
        <taxon>Mycobacterium</taxon>
    </lineage>
</organism>
<dbReference type="GO" id="GO:0003677">
    <property type="term" value="F:DNA binding"/>
    <property type="evidence" value="ECO:0007669"/>
    <property type="project" value="InterPro"/>
</dbReference>
<accession>A0A1A3KEM1</accession>
<protein>
    <submittedName>
        <fullName evidence="6">Cell division protein FtsK</fullName>
    </submittedName>
</protein>
<name>A0A1A3KEM1_MYCAS</name>
<keyword evidence="1 3" id="KW-0547">Nucleotide-binding</keyword>
<dbReference type="GO" id="GO:0005524">
    <property type="term" value="F:ATP binding"/>
    <property type="evidence" value="ECO:0007669"/>
    <property type="project" value="UniProtKB-UniRule"/>
</dbReference>
<feature type="transmembrane region" description="Helical" evidence="4">
    <location>
        <begin position="20"/>
        <end position="40"/>
    </location>
</feature>
<dbReference type="InterPro" id="IPR003593">
    <property type="entry name" value="AAA+_ATPase"/>
</dbReference>